<organism evidence="1 2">
    <name type="scientific">Inconstantimicrobium mannanitabidum</name>
    <dbReference type="NCBI Taxonomy" id="1604901"/>
    <lineage>
        <taxon>Bacteria</taxon>
        <taxon>Bacillati</taxon>
        <taxon>Bacillota</taxon>
        <taxon>Clostridia</taxon>
        <taxon>Eubacteriales</taxon>
        <taxon>Clostridiaceae</taxon>
        <taxon>Inconstantimicrobium</taxon>
    </lineage>
</organism>
<keyword evidence="2" id="KW-1185">Reference proteome</keyword>
<evidence type="ECO:0000313" key="1">
    <source>
        <dbReference type="EMBL" id="GKX68625.1"/>
    </source>
</evidence>
<comment type="caution">
    <text evidence="1">The sequence shown here is derived from an EMBL/GenBank/DDBJ whole genome shotgun (WGS) entry which is preliminary data.</text>
</comment>
<evidence type="ECO:0000313" key="2">
    <source>
        <dbReference type="Proteomes" id="UP001058074"/>
    </source>
</evidence>
<dbReference type="EMBL" id="BROD01000001">
    <property type="protein sequence ID" value="GKX68625.1"/>
    <property type="molecule type" value="Genomic_DNA"/>
</dbReference>
<proteinExistence type="predicted"/>
<accession>A0ACB5RHP3</accession>
<name>A0ACB5RHP3_9CLOT</name>
<dbReference type="Proteomes" id="UP001058074">
    <property type="component" value="Unassembled WGS sequence"/>
</dbReference>
<reference evidence="1" key="1">
    <citation type="journal article" date="2025" name="Int. J. Syst. Evol. Microbiol.">
        <title>Inconstantimicrobium mannanitabidum sp. nov., a novel member of the family Clostridiaceae isolated from anoxic soil under the treatment of reductive soil disinfestation.</title>
        <authorList>
            <person name="Ueki A."/>
            <person name="Tonouchi A."/>
            <person name="Honma S."/>
            <person name="Kaku N."/>
            <person name="Ueki K."/>
        </authorList>
    </citation>
    <scope>NUCLEOTIDE SEQUENCE</scope>
    <source>
        <strain evidence="1">TW13</strain>
    </source>
</reference>
<sequence>MFIGFAIGAILAKDMRNKLPDNIQWIVIAIIPIVIIWLRMKYRDPNKLKQKLMIISLLTFGVAGYTVIIMQMLQKYNIVLFYQYKIVCIVVAIIAFIISIAVAFFSSKIN</sequence>
<protein>
    <submittedName>
        <fullName evidence="1">Uncharacterized protein</fullName>
    </submittedName>
</protein>
<gene>
    <name evidence="1" type="ORF">rsdtw13_38830</name>
</gene>